<feature type="transmembrane region" description="Helical" evidence="1">
    <location>
        <begin position="12"/>
        <end position="35"/>
    </location>
</feature>
<feature type="transmembrane region" description="Helical" evidence="1">
    <location>
        <begin position="88"/>
        <end position="107"/>
    </location>
</feature>
<comment type="caution">
    <text evidence="2">The sequence shown here is derived from an EMBL/GenBank/DDBJ whole genome shotgun (WGS) entry which is preliminary data.</text>
</comment>
<evidence type="ECO:0000256" key="1">
    <source>
        <dbReference type="SAM" id="Phobius"/>
    </source>
</evidence>
<sequence>MYNLIRMNVYRLTHSLSTWVLLFFTMFMAVFSMVMTNVDIETMRREGPEQAAVGDASTEEIQLGITVSSDPSWVDGTIFMEDVAAVQIQSGILALLCVIFTAIFITAEQKFGYVKNIAGQFPGRIQLAAGKFFAMALQLLVMLLLFTLVTLLAGTLLWGDRFQLGDPLLFARFLGIQFLLHLGICSLVMLISTFTGSSAAGMTIGILLTCGLGSPVYSLINRGLEALHIGNGFDISRCMAEINIHLAGVHAASDVLIQAVCVGIAFTAVSLFLTTWIIRKRDIR</sequence>
<evidence type="ECO:0000313" key="3">
    <source>
        <dbReference type="Proteomes" id="UP000886723"/>
    </source>
</evidence>
<evidence type="ECO:0000313" key="2">
    <source>
        <dbReference type="EMBL" id="HIV12691.1"/>
    </source>
</evidence>
<dbReference type="Proteomes" id="UP000886723">
    <property type="component" value="Unassembled WGS sequence"/>
</dbReference>
<reference evidence="2" key="2">
    <citation type="journal article" date="2021" name="PeerJ">
        <title>Extensive microbial diversity within the chicken gut microbiome revealed by metagenomics and culture.</title>
        <authorList>
            <person name="Gilroy R."/>
            <person name="Ravi A."/>
            <person name="Getino M."/>
            <person name="Pursley I."/>
            <person name="Horton D.L."/>
            <person name="Alikhan N.F."/>
            <person name="Baker D."/>
            <person name="Gharbi K."/>
            <person name="Hall N."/>
            <person name="Watson M."/>
            <person name="Adriaenssens E.M."/>
            <person name="Foster-Nyarko E."/>
            <person name="Jarju S."/>
            <person name="Secka A."/>
            <person name="Antonio M."/>
            <person name="Oren A."/>
            <person name="Chaudhuri R.R."/>
            <person name="La Ragione R."/>
            <person name="Hildebrand F."/>
            <person name="Pallen M.J."/>
        </authorList>
    </citation>
    <scope>NUCLEOTIDE SEQUENCE</scope>
    <source>
        <strain evidence="2">ChiBcec2-4451</strain>
    </source>
</reference>
<dbReference type="PANTHER" id="PTHR37305:SF1">
    <property type="entry name" value="MEMBRANE PROTEIN"/>
    <property type="match status" value="1"/>
</dbReference>
<feature type="transmembrane region" description="Helical" evidence="1">
    <location>
        <begin position="199"/>
        <end position="220"/>
    </location>
</feature>
<dbReference type="AlphaFoldDB" id="A0A9D1NTR7"/>
<keyword evidence="1" id="KW-0812">Transmembrane</keyword>
<gene>
    <name evidence="2" type="ORF">IAA63_06070</name>
</gene>
<feature type="transmembrane region" description="Helical" evidence="1">
    <location>
        <begin position="170"/>
        <end position="192"/>
    </location>
</feature>
<keyword evidence="1" id="KW-1133">Transmembrane helix</keyword>
<proteinExistence type="predicted"/>
<organism evidence="2 3">
    <name type="scientific">Candidatus Pullilachnospira stercoravium</name>
    <dbReference type="NCBI Taxonomy" id="2840913"/>
    <lineage>
        <taxon>Bacteria</taxon>
        <taxon>Bacillati</taxon>
        <taxon>Bacillota</taxon>
        <taxon>Clostridia</taxon>
        <taxon>Lachnospirales</taxon>
        <taxon>Lachnospiraceae</taxon>
        <taxon>Lachnospiraceae incertae sedis</taxon>
        <taxon>Candidatus Pullilachnospira</taxon>
    </lineage>
</organism>
<keyword evidence="1" id="KW-0472">Membrane</keyword>
<reference evidence="2" key="1">
    <citation type="submission" date="2020-10" db="EMBL/GenBank/DDBJ databases">
        <authorList>
            <person name="Gilroy R."/>
        </authorList>
    </citation>
    <scope>NUCLEOTIDE SEQUENCE</scope>
    <source>
        <strain evidence="2">ChiBcec2-4451</strain>
    </source>
</reference>
<feature type="transmembrane region" description="Helical" evidence="1">
    <location>
        <begin position="255"/>
        <end position="278"/>
    </location>
</feature>
<name>A0A9D1NTR7_9FIRM</name>
<dbReference type="EMBL" id="DVON01000134">
    <property type="protein sequence ID" value="HIV12691.1"/>
    <property type="molecule type" value="Genomic_DNA"/>
</dbReference>
<dbReference type="PANTHER" id="PTHR37305">
    <property type="entry name" value="INTEGRAL MEMBRANE PROTEIN-RELATED"/>
    <property type="match status" value="1"/>
</dbReference>
<protein>
    <submittedName>
        <fullName evidence="2">ABC transporter permease</fullName>
    </submittedName>
</protein>
<feature type="transmembrane region" description="Helical" evidence="1">
    <location>
        <begin position="132"/>
        <end position="158"/>
    </location>
</feature>
<accession>A0A9D1NTR7</accession>